<dbReference type="PANTHER" id="PTHR21666">
    <property type="entry name" value="PEPTIDASE-RELATED"/>
    <property type="match status" value="1"/>
</dbReference>
<feature type="domain" description="M23ase beta-sheet core" evidence="1">
    <location>
        <begin position="47"/>
        <end position="141"/>
    </location>
</feature>
<dbReference type="EC" id="3.4.-.-" evidence="2"/>
<dbReference type="CDD" id="cd12797">
    <property type="entry name" value="M23_peptidase"/>
    <property type="match status" value="1"/>
</dbReference>
<evidence type="ECO:0000259" key="1">
    <source>
        <dbReference type="Pfam" id="PF01551"/>
    </source>
</evidence>
<comment type="caution">
    <text evidence="2">The sequence shown here is derived from an EMBL/GenBank/DDBJ whole genome shotgun (WGS) entry which is preliminary data.</text>
</comment>
<evidence type="ECO:0000313" key="2">
    <source>
        <dbReference type="EMBL" id="MEK9500640.1"/>
    </source>
</evidence>
<dbReference type="SUPFAM" id="SSF51261">
    <property type="entry name" value="Duplicated hybrid motif"/>
    <property type="match status" value="1"/>
</dbReference>
<dbReference type="GO" id="GO:0016787">
    <property type="term" value="F:hydrolase activity"/>
    <property type="evidence" value="ECO:0007669"/>
    <property type="project" value="UniProtKB-KW"/>
</dbReference>
<dbReference type="InterPro" id="IPR050570">
    <property type="entry name" value="Cell_wall_metabolism_enzyme"/>
</dbReference>
<dbReference type="EMBL" id="JBBHLI010000003">
    <property type="protein sequence ID" value="MEK9500640.1"/>
    <property type="molecule type" value="Genomic_DNA"/>
</dbReference>
<keyword evidence="3" id="KW-1185">Reference proteome</keyword>
<dbReference type="InterPro" id="IPR011055">
    <property type="entry name" value="Dup_hybrid_motif"/>
</dbReference>
<keyword evidence="2" id="KW-0378">Hydrolase</keyword>
<dbReference type="RefSeq" id="WP_405280037.1">
    <property type="nucleotide sequence ID" value="NZ_CP144380.1"/>
</dbReference>
<protein>
    <submittedName>
        <fullName evidence="2">M23 family metallopeptidase</fullName>
        <ecNumber evidence="2">3.4.-.-</ecNumber>
    </submittedName>
</protein>
<dbReference type="Pfam" id="PF01551">
    <property type="entry name" value="Peptidase_M23"/>
    <property type="match status" value="1"/>
</dbReference>
<name>A0ABU9E7D1_9BACT</name>
<organism evidence="2 3">
    <name type="scientific">Gaopeijia maritima</name>
    <dbReference type="NCBI Taxonomy" id="3119007"/>
    <lineage>
        <taxon>Bacteria</taxon>
        <taxon>Pseudomonadati</taxon>
        <taxon>Gemmatimonadota</taxon>
        <taxon>Longimicrobiia</taxon>
        <taxon>Gaopeijiales</taxon>
        <taxon>Gaopeijiaceae</taxon>
        <taxon>Gaopeijia</taxon>
    </lineage>
</organism>
<dbReference type="Proteomes" id="UP001484239">
    <property type="component" value="Unassembled WGS sequence"/>
</dbReference>
<accession>A0ABU9E7D1</accession>
<evidence type="ECO:0000313" key="3">
    <source>
        <dbReference type="Proteomes" id="UP001484239"/>
    </source>
</evidence>
<gene>
    <name evidence="2" type="ORF">WI372_06595</name>
</gene>
<reference evidence="2 3" key="1">
    <citation type="submission" date="2024-02" db="EMBL/GenBank/DDBJ databases">
        <title>A novel Gemmatimonadota bacterium.</title>
        <authorList>
            <person name="Du Z.-J."/>
            <person name="Ye Y.-Q."/>
        </authorList>
    </citation>
    <scope>NUCLEOTIDE SEQUENCE [LARGE SCALE GENOMIC DNA]</scope>
    <source>
        <strain evidence="2 3">DH-20</strain>
    </source>
</reference>
<dbReference type="InterPro" id="IPR016047">
    <property type="entry name" value="M23ase_b-sheet_dom"/>
</dbReference>
<sequence>MTTRALRRAAAACVAVVCTGCVVPRWPVEGPVTSGFGVRWRGWLPEIHRGVDIAVPDGTPITTMAPGTVRYAGTMRGYGTVVWMDHGGEVLSVYGHLQEARVVTGQQVAEGQVIGLSGRSGNVTGPHLHFEIWRWGRQSDPVPLLGGPPPPAP</sequence>
<proteinExistence type="predicted"/>
<dbReference type="Gene3D" id="2.70.70.10">
    <property type="entry name" value="Glucose Permease (Domain IIA)"/>
    <property type="match status" value="1"/>
</dbReference>
<dbReference type="PANTHER" id="PTHR21666:SF270">
    <property type="entry name" value="MUREIN HYDROLASE ACTIVATOR ENVC"/>
    <property type="match status" value="1"/>
</dbReference>